<sequence length="620" mass="68449">MKKALLSLVGIFVMIAFSISAYAQKIREVQLIEPDRFQTAGGLIGGAGDVGAIYYGAVPPNSSTKPVLVFIHGYTSNARVWWEDNDMYSKAYNDGYRTAFVSVHPDKSMWANGEMFASMLNRIANYYGVNRVVVIAHSKGGVDSDAALVHYGAYNRVERVITLGTPHFGTPLANLAQSGWVSWLSYVFGQKNEATYVLQTGYMDYFRSVTDPHPNRPRTNFRTFGAWGYSGVLTVSGWYLNLNGGNKDNGGNDGVVNYNSTKRPNSAVIFGKLDSRGNVNHFEIAEGSKMWSYIKGQLPGSLSREQAAEMIDGNYNPNAVVESSAQVIAAENGNATVLIEPGARALKIEVFTESPDEVWLLNPKTQERLLLQSEANLRNDFLGDFVHTAEVERPDAAEYIIRSSNNSRMVVIASTEGGSRLRFSSDLNAQKLTYERGEPMRLKVEVNGYLPNNAEVSGTLLYVGDLEGNPAEDGAAYRLSFERAGNGQFNTTFTEDLKPGIYAINLEARGTQMQKNIIHTIAVVERKATGSNQSPLDIEQAGFAIYPNPSTTGNFNIVLNKTDNPASIRIYDIAGRQIAAWNTTEVQSRWQAPTHLQNGIYLIEIEQDGQRHTQRLVLNR</sequence>
<dbReference type="GO" id="GO:0016788">
    <property type="term" value="F:hydrolase activity, acting on ester bonds"/>
    <property type="evidence" value="ECO:0007669"/>
    <property type="project" value="InterPro"/>
</dbReference>
<dbReference type="Pfam" id="PF07819">
    <property type="entry name" value="PGAP1"/>
    <property type="match status" value="1"/>
</dbReference>
<evidence type="ECO:0000313" key="4">
    <source>
        <dbReference type="Proteomes" id="UP000537126"/>
    </source>
</evidence>
<protein>
    <submittedName>
        <fullName evidence="3">Pimeloyl-ACP methyl ester carboxylesterase</fullName>
    </submittedName>
</protein>
<gene>
    <name evidence="3" type="ORF">FHS56_000607</name>
</gene>
<evidence type="ECO:0000259" key="1">
    <source>
        <dbReference type="Pfam" id="PF07819"/>
    </source>
</evidence>
<dbReference type="InterPro" id="IPR026444">
    <property type="entry name" value="Secre_tail"/>
</dbReference>
<feature type="domain" description="Secretion system C-terminal sorting" evidence="2">
    <location>
        <begin position="545"/>
        <end position="617"/>
    </location>
</feature>
<comment type="caution">
    <text evidence="3">The sequence shown here is derived from an EMBL/GenBank/DDBJ whole genome shotgun (WGS) entry which is preliminary data.</text>
</comment>
<accession>A0A846MNT5</accession>
<dbReference type="SUPFAM" id="SSF53474">
    <property type="entry name" value="alpha/beta-Hydrolases"/>
    <property type="match status" value="1"/>
</dbReference>
<dbReference type="Pfam" id="PF18962">
    <property type="entry name" value="Por_Secre_tail"/>
    <property type="match status" value="1"/>
</dbReference>
<evidence type="ECO:0000313" key="3">
    <source>
        <dbReference type="EMBL" id="NIK73121.1"/>
    </source>
</evidence>
<dbReference type="Proteomes" id="UP000537126">
    <property type="component" value="Unassembled WGS sequence"/>
</dbReference>
<dbReference type="RefSeq" id="WP_166918393.1">
    <property type="nucleotide sequence ID" value="NZ_JAASRN010000001.1"/>
</dbReference>
<evidence type="ECO:0000259" key="2">
    <source>
        <dbReference type="Pfam" id="PF18962"/>
    </source>
</evidence>
<feature type="domain" description="GPI inositol-deacylase PGAP1-like alpha/beta" evidence="1">
    <location>
        <begin position="112"/>
        <end position="173"/>
    </location>
</feature>
<proteinExistence type="predicted"/>
<dbReference type="Gene3D" id="3.40.50.1820">
    <property type="entry name" value="alpha/beta hydrolase"/>
    <property type="match status" value="1"/>
</dbReference>
<name>A0A846MNT5_9BACT</name>
<dbReference type="InterPro" id="IPR029058">
    <property type="entry name" value="AB_hydrolase_fold"/>
</dbReference>
<reference evidence="3 4" key="1">
    <citation type="submission" date="2020-03" db="EMBL/GenBank/DDBJ databases">
        <title>Genomic Encyclopedia of Type Strains, Phase IV (KMG-IV): sequencing the most valuable type-strain genomes for metagenomic binning, comparative biology and taxonomic classification.</title>
        <authorList>
            <person name="Goeker M."/>
        </authorList>
    </citation>
    <scope>NUCLEOTIDE SEQUENCE [LARGE SCALE GENOMIC DNA]</scope>
    <source>
        <strain evidence="3 4">DSM 5718</strain>
    </source>
</reference>
<keyword evidence="4" id="KW-1185">Reference proteome</keyword>
<organism evidence="3 4">
    <name type="scientific">Thermonema lapsum</name>
    <dbReference type="NCBI Taxonomy" id="28195"/>
    <lineage>
        <taxon>Bacteria</taxon>
        <taxon>Pseudomonadati</taxon>
        <taxon>Bacteroidota</taxon>
        <taxon>Cytophagia</taxon>
        <taxon>Cytophagales</taxon>
        <taxon>Thermonemataceae</taxon>
        <taxon>Thermonema</taxon>
    </lineage>
</organism>
<dbReference type="AlphaFoldDB" id="A0A846MNT5"/>
<dbReference type="InterPro" id="IPR012908">
    <property type="entry name" value="PGAP1-ab_dom-like"/>
</dbReference>
<dbReference type="EMBL" id="JAASRN010000001">
    <property type="protein sequence ID" value="NIK73121.1"/>
    <property type="molecule type" value="Genomic_DNA"/>
</dbReference>
<dbReference type="NCBIfam" id="TIGR04183">
    <property type="entry name" value="Por_Secre_tail"/>
    <property type="match status" value="1"/>
</dbReference>